<dbReference type="RefSeq" id="XP_001326098.1">
    <property type="nucleotide sequence ID" value="XM_001326063.1"/>
</dbReference>
<dbReference type="InParanoid" id="A2E0J5"/>
<dbReference type="VEuPathDB" id="TrichDB:TVAG_044370"/>
<sequence length="205" mass="24133">MYYNILLPSSKVWKKYWINFNGQFLDICVDEMTAPFAVLHLGIHKIRPTQSFPYPNVFEFYEEIKITDSSVFFYSYDIMDTFDFFKKTHDAFVKWKMFIANEKSPKSYICDLTKQKNRIMKSSVQCSVQPEKVILGKGSKELKSFPYDGTQLFSPTYDLEKPSLLIGPDKEEYRANTIEDFKDLLEAIYFNIRFASNHKIQPQIA</sequence>
<reference evidence="1" key="2">
    <citation type="journal article" date="2007" name="Science">
        <title>Draft genome sequence of the sexually transmitted pathogen Trichomonas vaginalis.</title>
        <authorList>
            <person name="Carlton J.M."/>
            <person name="Hirt R.P."/>
            <person name="Silva J.C."/>
            <person name="Delcher A.L."/>
            <person name="Schatz M."/>
            <person name="Zhao Q."/>
            <person name="Wortman J.R."/>
            <person name="Bidwell S.L."/>
            <person name="Alsmark U.C.M."/>
            <person name="Besteiro S."/>
            <person name="Sicheritz-Ponten T."/>
            <person name="Noel C.J."/>
            <person name="Dacks J.B."/>
            <person name="Foster P.G."/>
            <person name="Simillion C."/>
            <person name="Van de Peer Y."/>
            <person name="Miranda-Saavedra D."/>
            <person name="Barton G.J."/>
            <person name="Westrop G.D."/>
            <person name="Mueller S."/>
            <person name="Dessi D."/>
            <person name="Fiori P.L."/>
            <person name="Ren Q."/>
            <person name="Paulsen I."/>
            <person name="Zhang H."/>
            <person name="Bastida-Corcuera F.D."/>
            <person name="Simoes-Barbosa A."/>
            <person name="Brown M.T."/>
            <person name="Hayes R.D."/>
            <person name="Mukherjee M."/>
            <person name="Okumura C.Y."/>
            <person name="Schneider R."/>
            <person name="Smith A.J."/>
            <person name="Vanacova S."/>
            <person name="Villalvazo M."/>
            <person name="Haas B.J."/>
            <person name="Pertea M."/>
            <person name="Feldblyum T.V."/>
            <person name="Utterback T.R."/>
            <person name="Shu C.L."/>
            <person name="Osoegawa K."/>
            <person name="de Jong P.J."/>
            <person name="Hrdy I."/>
            <person name="Horvathova L."/>
            <person name="Zubacova Z."/>
            <person name="Dolezal P."/>
            <person name="Malik S.B."/>
            <person name="Logsdon J.M. Jr."/>
            <person name="Henze K."/>
            <person name="Gupta A."/>
            <person name="Wang C.C."/>
            <person name="Dunne R.L."/>
            <person name="Upcroft J.A."/>
            <person name="Upcroft P."/>
            <person name="White O."/>
            <person name="Salzberg S.L."/>
            <person name="Tang P."/>
            <person name="Chiu C.-H."/>
            <person name="Lee Y.-S."/>
            <person name="Embley T.M."/>
            <person name="Coombs G.H."/>
            <person name="Mottram J.C."/>
            <person name="Tachezy J."/>
            <person name="Fraser-Liggett C.M."/>
            <person name="Johnson P.J."/>
        </authorList>
    </citation>
    <scope>NUCLEOTIDE SEQUENCE [LARGE SCALE GENOMIC DNA]</scope>
    <source>
        <strain evidence="1">G3</strain>
    </source>
</reference>
<dbReference type="VEuPathDB" id="TrichDB:TVAGG3_0549920"/>
<name>A2E0J5_TRIV3</name>
<evidence type="ECO:0000313" key="1">
    <source>
        <dbReference type="EMBL" id="EAY13875.1"/>
    </source>
</evidence>
<dbReference type="AlphaFoldDB" id="A2E0J5"/>
<proteinExistence type="predicted"/>
<dbReference type="EMBL" id="DS113279">
    <property type="protein sequence ID" value="EAY13875.1"/>
    <property type="molecule type" value="Genomic_DNA"/>
</dbReference>
<dbReference type="Proteomes" id="UP000001542">
    <property type="component" value="Unassembled WGS sequence"/>
</dbReference>
<keyword evidence="2" id="KW-1185">Reference proteome</keyword>
<accession>A2E0J5</accession>
<protein>
    <submittedName>
        <fullName evidence="1">Uncharacterized protein</fullName>
    </submittedName>
</protein>
<gene>
    <name evidence="1" type="ORF">TVAG_044370</name>
</gene>
<dbReference type="KEGG" id="tva:4771860"/>
<evidence type="ECO:0000313" key="2">
    <source>
        <dbReference type="Proteomes" id="UP000001542"/>
    </source>
</evidence>
<reference evidence="1" key="1">
    <citation type="submission" date="2006-10" db="EMBL/GenBank/DDBJ databases">
        <authorList>
            <person name="Amadeo P."/>
            <person name="Zhao Q."/>
            <person name="Wortman J."/>
            <person name="Fraser-Liggett C."/>
            <person name="Carlton J."/>
        </authorList>
    </citation>
    <scope>NUCLEOTIDE SEQUENCE</scope>
    <source>
        <strain evidence="1">G3</strain>
    </source>
</reference>
<organism evidence="1 2">
    <name type="scientific">Trichomonas vaginalis (strain ATCC PRA-98 / G3)</name>
    <dbReference type="NCBI Taxonomy" id="412133"/>
    <lineage>
        <taxon>Eukaryota</taxon>
        <taxon>Metamonada</taxon>
        <taxon>Parabasalia</taxon>
        <taxon>Trichomonadida</taxon>
        <taxon>Trichomonadidae</taxon>
        <taxon>Trichomonas</taxon>
    </lineage>
</organism>